<name>N1Q872_PSEFD</name>
<accession>N1Q872</accession>
<evidence type="ECO:0000313" key="3">
    <source>
        <dbReference type="EMBL" id="EME89034.1"/>
    </source>
</evidence>
<dbReference type="AlphaFoldDB" id="N1Q872"/>
<feature type="signal peptide" evidence="1">
    <location>
        <begin position="1"/>
        <end position="19"/>
    </location>
</feature>
<dbReference type="GeneID" id="19334545"/>
<keyword evidence="4" id="KW-1185">Reference proteome</keyword>
<keyword evidence="1" id="KW-0732">Signal</keyword>
<protein>
    <recommendedName>
        <fullName evidence="2">NTF2-like domain-containing protein</fullName>
    </recommendedName>
</protein>
<organism evidence="3 4">
    <name type="scientific">Pseudocercospora fijiensis (strain CIRAD86)</name>
    <name type="common">Black leaf streak disease fungus</name>
    <name type="synonym">Mycosphaerella fijiensis</name>
    <dbReference type="NCBI Taxonomy" id="383855"/>
    <lineage>
        <taxon>Eukaryota</taxon>
        <taxon>Fungi</taxon>
        <taxon>Dikarya</taxon>
        <taxon>Ascomycota</taxon>
        <taxon>Pezizomycotina</taxon>
        <taxon>Dothideomycetes</taxon>
        <taxon>Dothideomycetidae</taxon>
        <taxon>Mycosphaerellales</taxon>
        <taxon>Mycosphaerellaceae</taxon>
        <taxon>Pseudocercospora</taxon>
    </lineage>
</organism>
<evidence type="ECO:0000313" key="4">
    <source>
        <dbReference type="Proteomes" id="UP000016932"/>
    </source>
</evidence>
<dbReference type="eggNOG" id="ENOG502SB73">
    <property type="taxonomic scope" value="Eukaryota"/>
</dbReference>
<dbReference type="KEGG" id="pfj:MYCFIDRAFT_181415"/>
<gene>
    <name evidence="3" type="ORF">MYCFIDRAFT_181415</name>
</gene>
<dbReference type="OrthoDB" id="5596743at2759"/>
<dbReference type="EMBL" id="KB446555">
    <property type="protein sequence ID" value="EME89034.1"/>
    <property type="molecule type" value="Genomic_DNA"/>
</dbReference>
<sequence length="193" mass="20747">MYAFTTILATASLAITALATPNGGYGGWGSGKRPSWWNGRGAVCMSDNDAQTVANHFNELISNYSNSSANAYLTADFQDYSDSVSELINSGCTSGPATLGAATFTNRDAFEAGQGSQPNIPFKQLNVRHNCDTVTLRWMTTVQAGAPQAVRGIIVLETVYENRKWLIKTVYSEFNSGAWLVDLGVFKPANCPA</sequence>
<evidence type="ECO:0000256" key="1">
    <source>
        <dbReference type="SAM" id="SignalP"/>
    </source>
</evidence>
<proteinExistence type="predicted"/>
<feature type="chain" id="PRO_5004109639" description="NTF2-like domain-containing protein" evidence="1">
    <location>
        <begin position="20"/>
        <end position="193"/>
    </location>
</feature>
<dbReference type="SMR" id="N1Q872"/>
<dbReference type="Proteomes" id="UP000016932">
    <property type="component" value="Unassembled WGS sequence"/>
</dbReference>
<dbReference type="InterPro" id="IPR058645">
    <property type="entry name" value="NTF2-like_dom_7"/>
</dbReference>
<dbReference type="VEuPathDB" id="FungiDB:MYCFIDRAFT_181415"/>
<dbReference type="HOGENOM" id="CLU_096573_1_0_1"/>
<reference evidence="3 4" key="1">
    <citation type="journal article" date="2012" name="PLoS Pathog.">
        <title>Diverse lifestyles and strategies of plant pathogenesis encoded in the genomes of eighteen Dothideomycetes fungi.</title>
        <authorList>
            <person name="Ohm R.A."/>
            <person name="Feau N."/>
            <person name="Henrissat B."/>
            <person name="Schoch C.L."/>
            <person name="Horwitz B.A."/>
            <person name="Barry K.W."/>
            <person name="Condon B.J."/>
            <person name="Copeland A.C."/>
            <person name="Dhillon B."/>
            <person name="Glaser F."/>
            <person name="Hesse C.N."/>
            <person name="Kosti I."/>
            <person name="LaButti K."/>
            <person name="Lindquist E.A."/>
            <person name="Lucas S."/>
            <person name="Salamov A.A."/>
            <person name="Bradshaw R.E."/>
            <person name="Ciuffetti L."/>
            <person name="Hamelin R.C."/>
            <person name="Kema G.H.J."/>
            <person name="Lawrence C."/>
            <person name="Scott J.A."/>
            <person name="Spatafora J.W."/>
            <person name="Turgeon B.G."/>
            <person name="de Wit P.J.G.M."/>
            <person name="Zhong S."/>
            <person name="Goodwin S.B."/>
            <person name="Grigoriev I.V."/>
        </authorList>
    </citation>
    <scope>NUCLEOTIDE SEQUENCE [LARGE SCALE GENOMIC DNA]</scope>
    <source>
        <strain evidence="3 4">CIRAD86</strain>
    </source>
</reference>
<dbReference type="RefSeq" id="XP_007921831.1">
    <property type="nucleotide sequence ID" value="XM_007923640.1"/>
</dbReference>
<feature type="domain" description="NTF2-like" evidence="2">
    <location>
        <begin position="44"/>
        <end position="185"/>
    </location>
</feature>
<evidence type="ECO:0000259" key="2">
    <source>
        <dbReference type="Pfam" id="PF26534"/>
    </source>
</evidence>
<dbReference type="Pfam" id="PF26534">
    <property type="entry name" value="NTF2_7"/>
    <property type="match status" value="1"/>
</dbReference>